<dbReference type="GO" id="GO:0006260">
    <property type="term" value="P:DNA replication"/>
    <property type="evidence" value="ECO:0007669"/>
    <property type="project" value="UniProtKB-KW"/>
</dbReference>
<reference evidence="8 9" key="1">
    <citation type="submission" date="2016-07" db="EMBL/GenBank/DDBJ databases">
        <title>Pervasive Adenine N6-methylation of Active Genes in Fungi.</title>
        <authorList>
            <consortium name="DOE Joint Genome Institute"/>
            <person name="Mondo S.J."/>
            <person name="Dannebaum R.O."/>
            <person name="Kuo R.C."/>
            <person name="Labutti K."/>
            <person name="Haridas S."/>
            <person name="Kuo A."/>
            <person name="Salamov A."/>
            <person name="Ahrendt S.R."/>
            <person name="Lipzen A."/>
            <person name="Sullivan W."/>
            <person name="Andreopoulos W.B."/>
            <person name="Clum A."/>
            <person name="Lindquist E."/>
            <person name="Daum C."/>
            <person name="Ramamoorthy G.K."/>
            <person name="Gryganskyi A."/>
            <person name="Culley D."/>
            <person name="Magnuson J.K."/>
            <person name="James T.Y."/>
            <person name="O'Malley M.A."/>
            <person name="Stajich J.E."/>
            <person name="Spatafora J.W."/>
            <person name="Visel A."/>
            <person name="Grigoriev I.V."/>
        </authorList>
    </citation>
    <scope>NUCLEOTIDE SEQUENCE [LARGE SCALE GENOMIC DNA]</scope>
    <source>
        <strain evidence="8 9">CBS 129021</strain>
    </source>
</reference>
<sequence length="386" mass="43051">MSRSLEPTLLSLLPTFPSSSSLPRELLELASSLLAQSRHNASTLKAEEEVSRLYACAHIACERLKISLDLPPIQPRPPVPPRIYKRLYNHLDRVLIAPSAKVRTPISKARDGGAGGLFGSASTQRVKERKTPSKDVSLAQFRSPEKGDVTPTKSTSTAKKRKAPTASDNPLPTWIRPTIKSICTQLDSDRIGRTVLAGMQTIVAPSNQRTKDDWVNAHLTSLLAAVYFLVVTKVVILETGKEFDSKQYTKLRRKILAALEQAHSEVDDYSWDGWSDIGTKDVDGAVNKVVESTWQDEEWFTGIQDMVHSQNPTNRDGADVDGTNEGQDCAAGERALTQRGDTMFQSRWVMTDRKREEYRLWKEDIMKRIEDMENAKSGEMDADVVA</sequence>
<keyword evidence="9" id="KW-1185">Reference proteome</keyword>
<dbReference type="EMBL" id="MCFJ01000012">
    <property type="protein sequence ID" value="ORY59976.1"/>
    <property type="molecule type" value="Genomic_DNA"/>
</dbReference>
<dbReference type="InParanoid" id="A0A1Y2DLI6"/>
<dbReference type="GeneID" id="63777093"/>
<comment type="similarity">
    <text evidence="2">Belongs to the ORC6 family.</text>
</comment>
<dbReference type="InterPro" id="IPR008721">
    <property type="entry name" value="ORC6_cyclin_first"/>
</dbReference>
<evidence type="ECO:0000313" key="8">
    <source>
        <dbReference type="EMBL" id="ORY59976.1"/>
    </source>
</evidence>
<evidence type="ECO:0000256" key="6">
    <source>
        <dbReference type="SAM" id="MobiDB-lite"/>
    </source>
</evidence>
<dbReference type="Proteomes" id="UP000193689">
    <property type="component" value="Unassembled WGS sequence"/>
</dbReference>
<evidence type="ECO:0000259" key="7">
    <source>
        <dbReference type="Pfam" id="PF05460"/>
    </source>
</evidence>
<keyword evidence="4" id="KW-0238">DNA-binding</keyword>
<evidence type="ECO:0000256" key="4">
    <source>
        <dbReference type="ARBA" id="ARBA00023125"/>
    </source>
</evidence>
<evidence type="ECO:0000256" key="5">
    <source>
        <dbReference type="ARBA" id="ARBA00023242"/>
    </source>
</evidence>
<accession>A0A1Y2DLI6</accession>
<feature type="domain" description="ORC6 first cyclin-like" evidence="7">
    <location>
        <begin position="19"/>
        <end position="97"/>
    </location>
</feature>
<proteinExistence type="inferred from homology"/>
<organism evidence="8 9">
    <name type="scientific">Pseudomassariella vexata</name>
    <dbReference type="NCBI Taxonomy" id="1141098"/>
    <lineage>
        <taxon>Eukaryota</taxon>
        <taxon>Fungi</taxon>
        <taxon>Dikarya</taxon>
        <taxon>Ascomycota</taxon>
        <taxon>Pezizomycotina</taxon>
        <taxon>Sordariomycetes</taxon>
        <taxon>Xylariomycetidae</taxon>
        <taxon>Amphisphaeriales</taxon>
        <taxon>Pseudomassariaceae</taxon>
        <taxon>Pseudomassariella</taxon>
    </lineage>
</organism>
<dbReference type="GO" id="GO:0005664">
    <property type="term" value="C:nuclear origin of replication recognition complex"/>
    <property type="evidence" value="ECO:0007669"/>
    <property type="project" value="InterPro"/>
</dbReference>
<evidence type="ECO:0000256" key="3">
    <source>
        <dbReference type="ARBA" id="ARBA00022705"/>
    </source>
</evidence>
<dbReference type="GO" id="GO:0003677">
    <property type="term" value="F:DNA binding"/>
    <property type="evidence" value="ECO:0007669"/>
    <property type="project" value="UniProtKB-KW"/>
</dbReference>
<dbReference type="Pfam" id="PF05460">
    <property type="entry name" value="ORC6"/>
    <property type="match status" value="1"/>
</dbReference>
<evidence type="ECO:0000256" key="2">
    <source>
        <dbReference type="ARBA" id="ARBA00010840"/>
    </source>
</evidence>
<keyword evidence="3" id="KW-0235">DNA replication</keyword>
<comment type="subcellular location">
    <subcellularLocation>
        <location evidence="1">Nucleus</location>
    </subcellularLocation>
</comment>
<keyword evidence="5" id="KW-0539">Nucleus</keyword>
<gene>
    <name evidence="8" type="ORF">BCR38DRAFT_443508</name>
</gene>
<dbReference type="OrthoDB" id="5367324at2759"/>
<dbReference type="AlphaFoldDB" id="A0A1Y2DLI6"/>
<evidence type="ECO:0000313" key="9">
    <source>
        <dbReference type="Proteomes" id="UP000193689"/>
    </source>
</evidence>
<evidence type="ECO:0000256" key="1">
    <source>
        <dbReference type="ARBA" id="ARBA00004123"/>
    </source>
</evidence>
<dbReference type="RefSeq" id="XP_040712410.1">
    <property type="nucleotide sequence ID" value="XM_040860881.1"/>
</dbReference>
<name>A0A1Y2DLI6_9PEZI</name>
<dbReference type="STRING" id="1141098.A0A1Y2DLI6"/>
<comment type="caution">
    <text evidence="8">The sequence shown here is derived from an EMBL/GenBank/DDBJ whole genome shotgun (WGS) entry which is preliminary data.</text>
</comment>
<feature type="region of interest" description="Disordered" evidence="6">
    <location>
        <begin position="107"/>
        <end position="171"/>
    </location>
</feature>
<protein>
    <submittedName>
        <fullName evidence="8">Origin recognition complex, subunit 6</fullName>
    </submittedName>
</protein>